<keyword evidence="1" id="KW-1133">Transmembrane helix</keyword>
<comment type="caution">
    <text evidence="2">The sequence shown here is derived from an EMBL/GenBank/DDBJ whole genome shotgun (WGS) entry which is preliminary data.</text>
</comment>
<accession>A0A7W9T1P3</accession>
<dbReference type="AlphaFoldDB" id="A0A7W9T1P3"/>
<dbReference type="Proteomes" id="UP000532746">
    <property type="component" value="Unassembled WGS sequence"/>
</dbReference>
<dbReference type="RefSeq" id="WP_183404153.1">
    <property type="nucleotide sequence ID" value="NZ_JACHGG010000003.1"/>
</dbReference>
<protein>
    <recommendedName>
        <fullName evidence="4">DUF3592 domain-containing protein</fullName>
    </recommendedName>
</protein>
<sequence>MAAPTPASAENPATYPNRALLWVLGALLIFGFVIFGLYQDARLRKHGVARRALVVRNRLEHSTHVLTLRYCYGPGTLQAEHAENHRRRVQELRPGDSVTVRFWANAPRRVRVETP</sequence>
<dbReference type="EMBL" id="JACHGG010000003">
    <property type="protein sequence ID" value="MBB6059383.1"/>
    <property type="molecule type" value="Genomic_DNA"/>
</dbReference>
<evidence type="ECO:0008006" key="4">
    <source>
        <dbReference type="Google" id="ProtNLM"/>
    </source>
</evidence>
<keyword evidence="1" id="KW-0472">Membrane</keyword>
<evidence type="ECO:0000313" key="2">
    <source>
        <dbReference type="EMBL" id="MBB6059383.1"/>
    </source>
</evidence>
<proteinExistence type="predicted"/>
<keyword evidence="3" id="KW-1185">Reference proteome</keyword>
<feature type="transmembrane region" description="Helical" evidence="1">
    <location>
        <begin position="20"/>
        <end position="38"/>
    </location>
</feature>
<gene>
    <name evidence="2" type="ORF">HNQ93_002243</name>
</gene>
<organism evidence="2 3">
    <name type="scientific">Hymenobacter luteus</name>
    <dbReference type="NCBI Taxonomy" id="1411122"/>
    <lineage>
        <taxon>Bacteria</taxon>
        <taxon>Pseudomonadati</taxon>
        <taxon>Bacteroidota</taxon>
        <taxon>Cytophagia</taxon>
        <taxon>Cytophagales</taxon>
        <taxon>Hymenobacteraceae</taxon>
        <taxon>Hymenobacter</taxon>
    </lineage>
</organism>
<evidence type="ECO:0000313" key="3">
    <source>
        <dbReference type="Proteomes" id="UP000532746"/>
    </source>
</evidence>
<evidence type="ECO:0000256" key="1">
    <source>
        <dbReference type="SAM" id="Phobius"/>
    </source>
</evidence>
<name>A0A7W9T1P3_9BACT</name>
<keyword evidence="1" id="KW-0812">Transmembrane</keyword>
<reference evidence="2 3" key="1">
    <citation type="submission" date="2020-08" db="EMBL/GenBank/DDBJ databases">
        <title>Genomic Encyclopedia of Type Strains, Phase IV (KMG-IV): sequencing the most valuable type-strain genomes for metagenomic binning, comparative biology and taxonomic classification.</title>
        <authorList>
            <person name="Goeker M."/>
        </authorList>
    </citation>
    <scope>NUCLEOTIDE SEQUENCE [LARGE SCALE GENOMIC DNA]</scope>
    <source>
        <strain evidence="2 3">DSM 26718</strain>
    </source>
</reference>